<dbReference type="AlphaFoldDB" id="A0A397UMM2"/>
<gene>
    <name evidence="1" type="ORF">C2G38_2045199</name>
</gene>
<reference evidence="1 2" key="1">
    <citation type="submission" date="2018-06" db="EMBL/GenBank/DDBJ databases">
        <title>Comparative genomics reveals the genomic features of Rhizophagus irregularis, R. cerebriforme, R. diaphanum and Gigaspora rosea, and their symbiotic lifestyle signature.</title>
        <authorList>
            <person name="Morin E."/>
            <person name="San Clemente H."/>
            <person name="Chen E.C.H."/>
            <person name="De La Providencia I."/>
            <person name="Hainaut M."/>
            <person name="Kuo A."/>
            <person name="Kohler A."/>
            <person name="Murat C."/>
            <person name="Tang N."/>
            <person name="Roy S."/>
            <person name="Loubradou J."/>
            <person name="Henrissat B."/>
            <person name="Grigoriev I.V."/>
            <person name="Corradi N."/>
            <person name="Roux C."/>
            <person name="Martin F.M."/>
        </authorList>
    </citation>
    <scope>NUCLEOTIDE SEQUENCE [LARGE SCALE GENOMIC DNA]</scope>
    <source>
        <strain evidence="1 2">DAOM 194757</strain>
    </source>
</reference>
<dbReference type="InterPro" id="IPR015797">
    <property type="entry name" value="NUDIX_hydrolase-like_dom_sf"/>
</dbReference>
<name>A0A397UMM2_9GLOM</name>
<dbReference type="Proteomes" id="UP000266673">
    <property type="component" value="Unassembled WGS sequence"/>
</dbReference>
<proteinExistence type="predicted"/>
<dbReference type="SUPFAM" id="SSF55811">
    <property type="entry name" value="Nudix"/>
    <property type="match status" value="1"/>
</dbReference>
<organism evidence="1 2">
    <name type="scientific">Gigaspora rosea</name>
    <dbReference type="NCBI Taxonomy" id="44941"/>
    <lineage>
        <taxon>Eukaryota</taxon>
        <taxon>Fungi</taxon>
        <taxon>Fungi incertae sedis</taxon>
        <taxon>Mucoromycota</taxon>
        <taxon>Glomeromycotina</taxon>
        <taxon>Glomeromycetes</taxon>
        <taxon>Diversisporales</taxon>
        <taxon>Gigasporaceae</taxon>
        <taxon>Gigaspora</taxon>
    </lineage>
</organism>
<sequence>MLLQKIHPDKPYLNMMQGTREKVDVYTDNYGNETLETEEDAAMRETLEESGMILEEEKLQKIWSETVPSQLEWTARKCEVQDATYNVTLLIFIYPWNWIQELIATEPDKSSDWTWHTFQEVIFMNLIPMLQKNQDFIFQEIGKYFNYCEIESLDEQEENDISPITETTFNSFKKKTEKLMTKDIIAIEKYKKSVTFKINRLRGKLTKINKYLNNYYERKYLQIFDFQDRNKVAEKVNCLPTLEEIRQNAPSKIQNNVYRYTVHETGVRRTSYTN</sequence>
<protein>
    <submittedName>
        <fullName evidence="1">Uncharacterized protein</fullName>
    </submittedName>
</protein>
<dbReference type="Gene3D" id="3.90.79.10">
    <property type="entry name" value="Nucleoside Triphosphate Pyrophosphohydrolase"/>
    <property type="match status" value="1"/>
</dbReference>
<dbReference type="EMBL" id="QKWP01001514">
    <property type="protein sequence ID" value="RIB08396.1"/>
    <property type="molecule type" value="Genomic_DNA"/>
</dbReference>
<comment type="caution">
    <text evidence="1">The sequence shown here is derived from an EMBL/GenBank/DDBJ whole genome shotgun (WGS) entry which is preliminary data.</text>
</comment>
<keyword evidence="2" id="KW-1185">Reference proteome</keyword>
<dbReference type="OrthoDB" id="10005910at2759"/>
<evidence type="ECO:0000313" key="1">
    <source>
        <dbReference type="EMBL" id="RIB08396.1"/>
    </source>
</evidence>
<evidence type="ECO:0000313" key="2">
    <source>
        <dbReference type="Proteomes" id="UP000266673"/>
    </source>
</evidence>
<accession>A0A397UMM2</accession>